<comment type="caution">
    <text evidence="7">The sequence shown here is derived from an EMBL/GenBank/DDBJ whole genome shotgun (WGS) entry which is preliminary data.</text>
</comment>
<comment type="subcellular location">
    <subcellularLocation>
        <location evidence="6">Cell membrane</location>
        <topology evidence="6">Multi-pass membrane protein</topology>
    </subcellularLocation>
    <subcellularLocation>
        <location evidence="1">Membrane</location>
        <topology evidence="1">Multi-pass membrane protein</topology>
    </subcellularLocation>
</comment>
<comment type="similarity">
    <text evidence="2 6">Belongs to the 4-toluene sulfonate uptake permease (TSUP) (TC 2.A.102) family.</text>
</comment>
<feature type="transmembrane region" description="Helical" evidence="6">
    <location>
        <begin position="249"/>
        <end position="266"/>
    </location>
</feature>
<proteinExistence type="inferred from homology"/>
<reference evidence="8" key="1">
    <citation type="journal article" date="2019" name="Int. J. Syst. Evol. Microbiol.">
        <title>The Global Catalogue of Microorganisms (GCM) 10K type strain sequencing project: providing services to taxonomists for standard genome sequencing and annotation.</title>
        <authorList>
            <consortium name="The Broad Institute Genomics Platform"/>
            <consortium name="The Broad Institute Genome Sequencing Center for Infectious Disease"/>
            <person name="Wu L."/>
            <person name="Ma J."/>
        </authorList>
    </citation>
    <scope>NUCLEOTIDE SEQUENCE [LARGE SCALE GENOMIC DNA]</scope>
    <source>
        <strain evidence="8">KCTC 52237</strain>
    </source>
</reference>
<keyword evidence="6" id="KW-1003">Cell membrane</keyword>
<sequence length="267" mass="27724">MDIYFIISLLALGAFTGFFAGLFGIGGGGIMVPMLTLLFVQQQFPSEYILHMALATSMAAIVPTAIASLLTHHKHQAVIWPVVIKITPGILLGTFAGTFLASYLSAAPLAIFFSCFMAFVALQMVLNRKPKPSRQLPAFTGLSATGTGIGAISALVAIGGGTLTVPFLVWCNVSLPVAIGTSAAVGLPIALSGAAGYVVNGLSVENLPAYTLGYVFWPAVVAMAAMSFITAPLGAKLAHRLPIALLKKLFAVLLVGLSVQMLVTVFA</sequence>
<keyword evidence="8" id="KW-1185">Reference proteome</keyword>
<dbReference type="Proteomes" id="UP001595555">
    <property type="component" value="Unassembled WGS sequence"/>
</dbReference>
<dbReference type="PANTHER" id="PTHR43483">
    <property type="entry name" value="MEMBRANE TRANSPORTER PROTEIN HI_0806-RELATED"/>
    <property type="match status" value="1"/>
</dbReference>
<protein>
    <recommendedName>
        <fullName evidence="6">Probable membrane transporter protein</fullName>
    </recommendedName>
</protein>
<evidence type="ECO:0000313" key="8">
    <source>
        <dbReference type="Proteomes" id="UP001595555"/>
    </source>
</evidence>
<dbReference type="PANTHER" id="PTHR43483:SF3">
    <property type="entry name" value="MEMBRANE TRANSPORTER PROTEIN HI_0806-RELATED"/>
    <property type="match status" value="1"/>
</dbReference>
<feature type="transmembrane region" description="Helical" evidence="6">
    <location>
        <begin position="48"/>
        <end position="70"/>
    </location>
</feature>
<keyword evidence="4 6" id="KW-1133">Transmembrane helix</keyword>
<dbReference type="EMBL" id="JBHRTF010000002">
    <property type="protein sequence ID" value="MFC3114520.1"/>
    <property type="molecule type" value="Genomic_DNA"/>
</dbReference>
<gene>
    <name evidence="7" type="ORF">ACFODX_03060</name>
</gene>
<accession>A0ABV7FAE2</accession>
<evidence type="ECO:0000256" key="3">
    <source>
        <dbReference type="ARBA" id="ARBA00022692"/>
    </source>
</evidence>
<dbReference type="InterPro" id="IPR002781">
    <property type="entry name" value="TM_pro_TauE-like"/>
</dbReference>
<feature type="transmembrane region" description="Helical" evidence="6">
    <location>
        <begin position="211"/>
        <end position="229"/>
    </location>
</feature>
<evidence type="ECO:0000256" key="6">
    <source>
        <dbReference type="RuleBase" id="RU363041"/>
    </source>
</evidence>
<feature type="transmembrane region" description="Helical" evidence="6">
    <location>
        <begin position="106"/>
        <end position="126"/>
    </location>
</feature>
<dbReference type="Pfam" id="PF01925">
    <property type="entry name" value="TauE"/>
    <property type="match status" value="1"/>
</dbReference>
<evidence type="ECO:0000256" key="2">
    <source>
        <dbReference type="ARBA" id="ARBA00009142"/>
    </source>
</evidence>
<dbReference type="RefSeq" id="WP_378115939.1">
    <property type="nucleotide sequence ID" value="NZ_JBHRTF010000002.1"/>
</dbReference>
<evidence type="ECO:0000313" key="7">
    <source>
        <dbReference type="EMBL" id="MFC3114520.1"/>
    </source>
</evidence>
<organism evidence="7 8">
    <name type="scientific">Cellvibrio fontiphilus</name>
    <dbReference type="NCBI Taxonomy" id="1815559"/>
    <lineage>
        <taxon>Bacteria</taxon>
        <taxon>Pseudomonadati</taxon>
        <taxon>Pseudomonadota</taxon>
        <taxon>Gammaproteobacteria</taxon>
        <taxon>Cellvibrionales</taxon>
        <taxon>Cellvibrionaceae</taxon>
        <taxon>Cellvibrio</taxon>
    </lineage>
</organism>
<evidence type="ECO:0000256" key="5">
    <source>
        <dbReference type="ARBA" id="ARBA00023136"/>
    </source>
</evidence>
<evidence type="ECO:0000256" key="1">
    <source>
        <dbReference type="ARBA" id="ARBA00004141"/>
    </source>
</evidence>
<keyword evidence="3 6" id="KW-0812">Transmembrane</keyword>
<evidence type="ECO:0000256" key="4">
    <source>
        <dbReference type="ARBA" id="ARBA00022989"/>
    </source>
</evidence>
<feature type="transmembrane region" description="Helical" evidence="6">
    <location>
        <begin position="7"/>
        <end position="36"/>
    </location>
</feature>
<name>A0ABV7FAE2_9GAMM</name>
<keyword evidence="5 6" id="KW-0472">Membrane</keyword>
<feature type="transmembrane region" description="Helical" evidence="6">
    <location>
        <begin position="77"/>
        <end position="100"/>
    </location>
</feature>
<feature type="transmembrane region" description="Helical" evidence="6">
    <location>
        <begin position="178"/>
        <end position="199"/>
    </location>
</feature>
<feature type="transmembrane region" description="Helical" evidence="6">
    <location>
        <begin position="138"/>
        <end position="158"/>
    </location>
</feature>